<evidence type="ECO:0000313" key="2">
    <source>
        <dbReference type="EMBL" id="AUH66063.1"/>
    </source>
</evidence>
<protein>
    <recommendedName>
        <fullName evidence="4">Lipoprotein</fullName>
    </recommendedName>
</protein>
<evidence type="ECO:0008006" key="4">
    <source>
        <dbReference type="Google" id="ProtNLM"/>
    </source>
</evidence>
<feature type="signal peptide" evidence="1">
    <location>
        <begin position="1"/>
        <end position="24"/>
    </location>
</feature>
<gene>
    <name evidence="2" type="ORF">CX676_00345</name>
</gene>
<feature type="chain" id="PRO_5014128827" description="Lipoprotein" evidence="1">
    <location>
        <begin position="25"/>
        <end position="256"/>
    </location>
</feature>
<organism evidence="2 3">
    <name type="scientific">Paracoccus zhejiangensis</name>
    <dbReference type="NCBI Taxonomy" id="1077935"/>
    <lineage>
        <taxon>Bacteria</taxon>
        <taxon>Pseudomonadati</taxon>
        <taxon>Pseudomonadota</taxon>
        <taxon>Alphaproteobacteria</taxon>
        <taxon>Rhodobacterales</taxon>
        <taxon>Paracoccaceae</taxon>
        <taxon>Paracoccus</taxon>
    </lineage>
</organism>
<evidence type="ECO:0000256" key="1">
    <source>
        <dbReference type="SAM" id="SignalP"/>
    </source>
</evidence>
<evidence type="ECO:0000313" key="3">
    <source>
        <dbReference type="Proteomes" id="UP000234530"/>
    </source>
</evidence>
<name>A0A2H5F3D9_9RHOB</name>
<dbReference type="PROSITE" id="PS51257">
    <property type="entry name" value="PROKAR_LIPOPROTEIN"/>
    <property type="match status" value="1"/>
</dbReference>
<dbReference type="KEGG" id="pzh:CX676_00345"/>
<keyword evidence="1" id="KW-0732">Signal</keyword>
<dbReference type="OrthoDB" id="7860885at2"/>
<reference evidence="2 3" key="1">
    <citation type="journal article" date="2013" name="Antonie Van Leeuwenhoek">
        <title>Paracoccus zhejiangensis sp. nov., isolated from activated sludge in wastewater-treatment system.</title>
        <authorList>
            <person name="Wu Z.G."/>
            <person name="Zhang D.F."/>
            <person name="Liu Y.L."/>
            <person name="Wang F."/>
            <person name="Jiang X."/>
            <person name="Li C."/>
            <person name="Li S.P."/>
            <person name="Hong Q."/>
            <person name="Li W.J."/>
        </authorList>
    </citation>
    <scope>NUCLEOTIDE SEQUENCE [LARGE SCALE GENOMIC DNA]</scope>
    <source>
        <strain evidence="2 3">J6</strain>
    </source>
</reference>
<keyword evidence="3" id="KW-1185">Reference proteome</keyword>
<sequence>MPALRQHLSLPAALIALLAGCGSAGDGTAGRPPAKPDRVSVAVAASDRGKGEAPMTQAHVSTKSGEILILEPDGKVSTMQLDSPQGRDVFRVTEAQMVALRNGNDPIWDGVVAKGVTRKGPTAQEVALQEFAAQTGPALPEVKKGAAPIDPADFIGVKITTISPDRSSDLVEVSANLREGVDADIAFSYATCALARWAKEQGTPYARHIRTLQDQRNGKLLIGAAYMLSKDRPMGLRVMETNDTLRECRNRGIPAA</sequence>
<dbReference type="AlphaFoldDB" id="A0A2H5F3D9"/>
<accession>A0A2H5F3D9</accession>
<dbReference type="EMBL" id="CP025430">
    <property type="protein sequence ID" value="AUH66063.1"/>
    <property type="molecule type" value="Genomic_DNA"/>
</dbReference>
<proteinExistence type="predicted"/>
<dbReference type="Proteomes" id="UP000234530">
    <property type="component" value="Chromosome"/>
</dbReference>